<organism evidence="1 2">
    <name type="scientific">Aquatica leii</name>
    <dbReference type="NCBI Taxonomy" id="1421715"/>
    <lineage>
        <taxon>Eukaryota</taxon>
        <taxon>Metazoa</taxon>
        <taxon>Ecdysozoa</taxon>
        <taxon>Arthropoda</taxon>
        <taxon>Hexapoda</taxon>
        <taxon>Insecta</taxon>
        <taxon>Pterygota</taxon>
        <taxon>Neoptera</taxon>
        <taxon>Endopterygota</taxon>
        <taxon>Coleoptera</taxon>
        <taxon>Polyphaga</taxon>
        <taxon>Elateriformia</taxon>
        <taxon>Elateroidea</taxon>
        <taxon>Lampyridae</taxon>
        <taxon>Luciolinae</taxon>
        <taxon>Aquatica</taxon>
    </lineage>
</organism>
<evidence type="ECO:0000313" key="2">
    <source>
        <dbReference type="Proteomes" id="UP001353858"/>
    </source>
</evidence>
<evidence type="ECO:0000313" key="1">
    <source>
        <dbReference type="EMBL" id="KAK4885635.1"/>
    </source>
</evidence>
<dbReference type="Proteomes" id="UP001353858">
    <property type="component" value="Unassembled WGS sequence"/>
</dbReference>
<accession>A0AAN7QAR0</accession>
<name>A0AAN7QAR0_9COLE</name>
<protein>
    <submittedName>
        <fullName evidence="1">Uncharacterized protein</fullName>
    </submittedName>
</protein>
<keyword evidence="2" id="KW-1185">Reference proteome</keyword>
<comment type="caution">
    <text evidence="1">The sequence shown here is derived from an EMBL/GenBank/DDBJ whole genome shotgun (WGS) entry which is preliminary data.</text>
</comment>
<dbReference type="EMBL" id="JARPUR010000001">
    <property type="protein sequence ID" value="KAK4885635.1"/>
    <property type="molecule type" value="Genomic_DNA"/>
</dbReference>
<proteinExistence type="predicted"/>
<sequence>MSLESIRKNPEEFRIFLKELITNVSAVTSTNKNDTQFESECRFIELFIQDRFKDLLTNLINCMWERYDLTTKTMHLNELEKQFPPDYIAWRPSSGTVPIATLKGNQLVTLKNKLELKINNCTKRVNVLNEILFKKLEVLKKPEKEINENQELLLQIQKEYEEIIN</sequence>
<reference evidence="2" key="1">
    <citation type="submission" date="2023-01" db="EMBL/GenBank/DDBJ databases">
        <title>Key to firefly adult light organ development and bioluminescence: homeobox transcription factors regulate luciferase expression and transportation to peroxisome.</title>
        <authorList>
            <person name="Fu X."/>
        </authorList>
    </citation>
    <scope>NUCLEOTIDE SEQUENCE [LARGE SCALE GENOMIC DNA]</scope>
</reference>
<gene>
    <name evidence="1" type="ORF">RN001_001906</name>
</gene>
<dbReference type="AlphaFoldDB" id="A0AAN7QAR0"/>